<dbReference type="GO" id="GO:0005886">
    <property type="term" value="C:plasma membrane"/>
    <property type="evidence" value="ECO:0007669"/>
    <property type="project" value="UniProtKB-SubCell"/>
</dbReference>
<proteinExistence type="predicted"/>
<feature type="transmembrane region" description="Helical" evidence="6">
    <location>
        <begin position="35"/>
        <end position="57"/>
    </location>
</feature>
<dbReference type="Proteomes" id="UP000298264">
    <property type="component" value="Unassembled WGS sequence"/>
</dbReference>
<accession>A0A4V3JWR4</accession>
<keyword evidence="5 6" id="KW-0472">Membrane</keyword>
<dbReference type="RefSeq" id="WP_135764967.1">
    <property type="nucleotide sequence ID" value="NZ_RQHV01000061.1"/>
</dbReference>
<dbReference type="InterPro" id="IPR022791">
    <property type="entry name" value="L-PG_synthase/AglD"/>
</dbReference>
<dbReference type="PANTHER" id="PTHR39087:SF2">
    <property type="entry name" value="UPF0104 MEMBRANE PROTEIN MJ1595"/>
    <property type="match status" value="1"/>
</dbReference>
<evidence type="ECO:0000256" key="5">
    <source>
        <dbReference type="ARBA" id="ARBA00023136"/>
    </source>
</evidence>
<feature type="transmembrane region" description="Helical" evidence="6">
    <location>
        <begin position="78"/>
        <end position="99"/>
    </location>
</feature>
<evidence type="ECO:0000256" key="4">
    <source>
        <dbReference type="ARBA" id="ARBA00022989"/>
    </source>
</evidence>
<dbReference type="AlphaFoldDB" id="A0A4V3JWR4"/>
<feature type="transmembrane region" description="Helical" evidence="6">
    <location>
        <begin position="119"/>
        <end position="138"/>
    </location>
</feature>
<evidence type="ECO:0000313" key="7">
    <source>
        <dbReference type="EMBL" id="TGN07988.1"/>
    </source>
</evidence>
<feature type="transmembrane region" description="Helical" evidence="6">
    <location>
        <begin position="283"/>
        <end position="307"/>
    </location>
</feature>
<organism evidence="7 8">
    <name type="scientific">Leptospira ilyithenensis</name>
    <dbReference type="NCBI Taxonomy" id="2484901"/>
    <lineage>
        <taxon>Bacteria</taxon>
        <taxon>Pseudomonadati</taxon>
        <taxon>Spirochaetota</taxon>
        <taxon>Spirochaetia</taxon>
        <taxon>Leptospirales</taxon>
        <taxon>Leptospiraceae</taxon>
        <taxon>Leptospira</taxon>
    </lineage>
</organism>
<dbReference type="NCBIfam" id="TIGR00374">
    <property type="entry name" value="flippase-like domain"/>
    <property type="match status" value="1"/>
</dbReference>
<feature type="transmembrane region" description="Helical" evidence="6">
    <location>
        <begin position="243"/>
        <end position="263"/>
    </location>
</feature>
<keyword evidence="3 6" id="KW-0812">Transmembrane</keyword>
<feature type="transmembrane region" description="Helical" evidence="6">
    <location>
        <begin position="145"/>
        <end position="165"/>
    </location>
</feature>
<keyword evidence="8" id="KW-1185">Reference proteome</keyword>
<dbReference type="OrthoDB" id="9786506at2"/>
<evidence type="ECO:0000256" key="1">
    <source>
        <dbReference type="ARBA" id="ARBA00004651"/>
    </source>
</evidence>
<keyword evidence="4 6" id="KW-1133">Transmembrane helix</keyword>
<comment type="caution">
    <text evidence="7">The sequence shown here is derived from an EMBL/GenBank/DDBJ whole genome shotgun (WGS) entry which is preliminary data.</text>
</comment>
<reference evidence="7" key="1">
    <citation type="journal article" date="2019" name="PLoS Negl. Trop. Dis.">
        <title>Revisiting the worldwide diversity of Leptospira species in the environment.</title>
        <authorList>
            <person name="Vincent A.T."/>
            <person name="Schiettekatte O."/>
            <person name="Bourhy P."/>
            <person name="Veyrier F.J."/>
            <person name="Picardeau M."/>
        </authorList>
    </citation>
    <scope>NUCLEOTIDE SEQUENCE [LARGE SCALE GENOMIC DNA]</scope>
    <source>
        <strain evidence="7">201400974</strain>
    </source>
</reference>
<dbReference type="Pfam" id="PF03706">
    <property type="entry name" value="LPG_synthase_TM"/>
    <property type="match status" value="1"/>
</dbReference>
<protein>
    <submittedName>
        <fullName evidence="7">UPF0104 family protein</fullName>
    </submittedName>
</protein>
<name>A0A4V3JWR4_9LEPT</name>
<evidence type="ECO:0000313" key="8">
    <source>
        <dbReference type="Proteomes" id="UP000298264"/>
    </source>
</evidence>
<feature type="transmembrane region" description="Helical" evidence="6">
    <location>
        <begin position="209"/>
        <end position="231"/>
    </location>
</feature>
<sequence length="327" mass="37329">MIKIFISLSIGLLLFYLSARGITFSELGETIRNINFIYLIPVFGIQMILPLLRAYRLQYLYRPLYRIDFMKTLRINSVGYLFIMLLPMRLGEFIIPYLIKKNTTLSMSSSMAAIIVERITDLFVILSILFVVLSNFFLPVWLIQSALTSVFILFILMAFFSLVYFKSDFVFPLFLKIFSFLPKPFHGKLETMMTEFTKGLKVVQGKRQVVLLIVLSVFIWLMSGLVIYFLFGALNIKLNITHALIVMAINMIGVALPAGPGMIGNFQYSCIIALELFAIDKTTAFAFANVYYVIGMGLTLLYGFLLLPSTNLSFREIKRDVFVLLGK</sequence>
<keyword evidence="2" id="KW-1003">Cell membrane</keyword>
<comment type="subcellular location">
    <subcellularLocation>
        <location evidence="1">Cell membrane</location>
        <topology evidence="1">Multi-pass membrane protein</topology>
    </subcellularLocation>
</comment>
<dbReference type="PANTHER" id="PTHR39087">
    <property type="entry name" value="UPF0104 MEMBRANE PROTEIN MJ1595"/>
    <property type="match status" value="1"/>
</dbReference>
<evidence type="ECO:0000256" key="3">
    <source>
        <dbReference type="ARBA" id="ARBA00022692"/>
    </source>
</evidence>
<evidence type="ECO:0000256" key="6">
    <source>
        <dbReference type="SAM" id="Phobius"/>
    </source>
</evidence>
<dbReference type="EMBL" id="RQHV01000061">
    <property type="protein sequence ID" value="TGN07988.1"/>
    <property type="molecule type" value="Genomic_DNA"/>
</dbReference>
<evidence type="ECO:0000256" key="2">
    <source>
        <dbReference type="ARBA" id="ARBA00022475"/>
    </source>
</evidence>
<gene>
    <name evidence="7" type="ORF">EHS11_13700</name>
</gene>